<sequence length="76" mass="8142">MASLGRRNPNFSVSPSQKQSSCVAPRCLSRPRRRSSGGTTRTASKLSTAIQTRCLSGFPGWTWKPRSNGGTGCQGK</sequence>
<comment type="caution">
    <text evidence="2">The sequence shown here is derived from an EMBL/GenBank/DDBJ whole genome shotgun (WGS) entry which is preliminary data.</text>
</comment>
<dbReference type="AlphaFoldDB" id="A0A433DCK2"/>
<evidence type="ECO:0000313" key="3">
    <source>
        <dbReference type="Proteomes" id="UP000268093"/>
    </source>
</evidence>
<evidence type="ECO:0000313" key="2">
    <source>
        <dbReference type="EMBL" id="RUP48545.1"/>
    </source>
</evidence>
<keyword evidence="3" id="KW-1185">Reference proteome</keyword>
<feature type="region of interest" description="Disordered" evidence="1">
    <location>
        <begin position="1"/>
        <end position="47"/>
    </location>
</feature>
<accession>A0A433DCK2</accession>
<gene>
    <name evidence="2" type="ORF">BC936DRAFT_144419</name>
</gene>
<protein>
    <submittedName>
        <fullName evidence="2">Uncharacterized protein</fullName>
    </submittedName>
</protein>
<reference evidence="2 3" key="1">
    <citation type="journal article" date="2018" name="New Phytol.">
        <title>Phylogenomics of Endogonaceae and evolution of mycorrhizas within Mucoromycota.</title>
        <authorList>
            <person name="Chang Y."/>
            <person name="Desiro A."/>
            <person name="Na H."/>
            <person name="Sandor L."/>
            <person name="Lipzen A."/>
            <person name="Clum A."/>
            <person name="Barry K."/>
            <person name="Grigoriev I.V."/>
            <person name="Martin F.M."/>
            <person name="Stajich J.E."/>
            <person name="Smith M.E."/>
            <person name="Bonito G."/>
            <person name="Spatafora J.W."/>
        </authorList>
    </citation>
    <scope>NUCLEOTIDE SEQUENCE [LARGE SCALE GENOMIC DNA]</scope>
    <source>
        <strain evidence="2 3">GMNB39</strain>
    </source>
</reference>
<dbReference type="Proteomes" id="UP000268093">
    <property type="component" value="Unassembled WGS sequence"/>
</dbReference>
<evidence type="ECO:0000256" key="1">
    <source>
        <dbReference type="SAM" id="MobiDB-lite"/>
    </source>
</evidence>
<name>A0A433DCK2_9FUNG</name>
<organism evidence="2 3">
    <name type="scientific">Jimgerdemannia flammicorona</name>
    <dbReference type="NCBI Taxonomy" id="994334"/>
    <lineage>
        <taxon>Eukaryota</taxon>
        <taxon>Fungi</taxon>
        <taxon>Fungi incertae sedis</taxon>
        <taxon>Mucoromycota</taxon>
        <taxon>Mucoromycotina</taxon>
        <taxon>Endogonomycetes</taxon>
        <taxon>Endogonales</taxon>
        <taxon>Endogonaceae</taxon>
        <taxon>Jimgerdemannia</taxon>
    </lineage>
</organism>
<dbReference type="EMBL" id="RBNI01003254">
    <property type="protein sequence ID" value="RUP48545.1"/>
    <property type="molecule type" value="Genomic_DNA"/>
</dbReference>
<proteinExistence type="predicted"/>
<feature type="compositionally biased region" description="Polar residues" evidence="1">
    <location>
        <begin position="9"/>
        <end position="22"/>
    </location>
</feature>